<dbReference type="GO" id="GO:0005509">
    <property type="term" value="F:calcium ion binding"/>
    <property type="evidence" value="ECO:0007669"/>
    <property type="project" value="InterPro"/>
</dbReference>
<dbReference type="OrthoDB" id="37886at2759"/>
<comment type="caution">
    <text evidence="7">The sequence shown here is derived from an EMBL/GenBank/DDBJ whole genome shotgun (WGS) entry which is preliminary data.</text>
</comment>
<evidence type="ECO:0000256" key="1">
    <source>
        <dbReference type="ARBA" id="ARBA00007831"/>
    </source>
</evidence>
<evidence type="ECO:0000313" key="7">
    <source>
        <dbReference type="EMBL" id="OXA57432.1"/>
    </source>
</evidence>
<keyword evidence="8" id="KW-1185">Reference proteome</keyword>
<dbReference type="GO" id="GO:0005737">
    <property type="term" value="C:cytoplasm"/>
    <property type="evidence" value="ECO:0007669"/>
    <property type="project" value="TreeGrafter"/>
</dbReference>
<dbReference type="PROSITE" id="PS51897">
    <property type="entry name" value="ANNEXIN_2"/>
    <property type="match status" value="4"/>
</dbReference>
<dbReference type="FunFam" id="1.10.220.10:FF:000002">
    <property type="entry name" value="Annexin"/>
    <property type="match status" value="1"/>
</dbReference>
<comment type="similarity">
    <text evidence="1 6">Belongs to the annexin family.</text>
</comment>
<keyword evidence="2 6" id="KW-0677">Repeat</keyword>
<dbReference type="InterPro" id="IPR018252">
    <property type="entry name" value="Annexin_repeat_CS"/>
</dbReference>
<dbReference type="PANTHER" id="PTHR10502">
    <property type="entry name" value="ANNEXIN"/>
    <property type="match status" value="1"/>
</dbReference>
<accession>A0A226EIG1</accession>
<proteinExistence type="inferred from homology"/>
<dbReference type="GO" id="GO:0001786">
    <property type="term" value="F:phosphatidylserine binding"/>
    <property type="evidence" value="ECO:0007669"/>
    <property type="project" value="TreeGrafter"/>
</dbReference>
<organism evidence="7 8">
    <name type="scientific">Folsomia candida</name>
    <name type="common">Springtail</name>
    <dbReference type="NCBI Taxonomy" id="158441"/>
    <lineage>
        <taxon>Eukaryota</taxon>
        <taxon>Metazoa</taxon>
        <taxon>Ecdysozoa</taxon>
        <taxon>Arthropoda</taxon>
        <taxon>Hexapoda</taxon>
        <taxon>Collembola</taxon>
        <taxon>Entomobryomorpha</taxon>
        <taxon>Isotomoidea</taxon>
        <taxon>Isotomidae</taxon>
        <taxon>Proisotominae</taxon>
        <taxon>Folsomia</taxon>
    </lineage>
</organism>
<keyword evidence="5 6" id="KW-0111">Calcium/phospholipid-binding</keyword>
<evidence type="ECO:0000256" key="3">
    <source>
        <dbReference type="ARBA" id="ARBA00022837"/>
    </source>
</evidence>
<evidence type="ECO:0000256" key="2">
    <source>
        <dbReference type="ARBA" id="ARBA00022737"/>
    </source>
</evidence>
<evidence type="ECO:0000256" key="4">
    <source>
        <dbReference type="ARBA" id="ARBA00023216"/>
    </source>
</evidence>
<dbReference type="OMA" id="IRVIMAY"/>
<dbReference type="GO" id="GO:0005544">
    <property type="term" value="F:calcium-dependent phospholipid binding"/>
    <property type="evidence" value="ECO:0007669"/>
    <property type="project" value="UniProtKB-KW"/>
</dbReference>
<dbReference type="FunFam" id="1.10.220.10:FF:000005">
    <property type="entry name" value="Annexin"/>
    <property type="match status" value="1"/>
</dbReference>
<keyword evidence="3 6" id="KW-0106">Calcium</keyword>
<name>A0A226EIG1_FOLCA</name>
<dbReference type="EMBL" id="LNIX01000003">
    <property type="protein sequence ID" value="OXA57432.1"/>
    <property type="molecule type" value="Genomic_DNA"/>
</dbReference>
<dbReference type="InterPro" id="IPR001464">
    <property type="entry name" value="Annexin"/>
</dbReference>
<dbReference type="STRING" id="158441.A0A226EIG1"/>
<dbReference type="SMART" id="SM00335">
    <property type="entry name" value="ANX"/>
    <property type="match status" value="4"/>
</dbReference>
<dbReference type="InterPro" id="IPR037104">
    <property type="entry name" value="Annexin_sf"/>
</dbReference>
<dbReference type="PANTHER" id="PTHR10502:SF233">
    <property type="entry name" value="ANNEXIN B9"/>
    <property type="match status" value="1"/>
</dbReference>
<dbReference type="PRINTS" id="PR00196">
    <property type="entry name" value="ANNEXIN"/>
</dbReference>
<dbReference type="Pfam" id="PF00191">
    <property type="entry name" value="Annexin"/>
    <property type="match status" value="4"/>
</dbReference>
<dbReference type="GO" id="GO:0005634">
    <property type="term" value="C:nucleus"/>
    <property type="evidence" value="ECO:0007669"/>
    <property type="project" value="TreeGrafter"/>
</dbReference>
<gene>
    <name evidence="7" type="ORF">Fcan01_07215</name>
</gene>
<comment type="domain">
    <text evidence="6">A pair of annexin repeats may form one binding site for calcium and phospholipid.</text>
</comment>
<evidence type="ECO:0000313" key="8">
    <source>
        <dbReference type="Proteomes" id="UP000198287"/>
    </source>
</evidence>
<dbReference type="FunFam" id="1.10.220.10:FF:000004">
    <property type="entry name" value="Annexin"/>
    <property type="match status" value="1"/>
</dbReference>
<dbReference type="Proteomes" id="UP000198287">
    <property type="component" value="Unassembled WGS sequence"/>
</dbReference>
<dbReference type="SUPFAM" id="SSF47874">
    <property type="entry name" value="Annexin"/>
    <property type="match status" value="1"/>
</dbReference>
<keyword evidence="4 6" id="KW-0041">Annexin</keyword>
<sequence length="331" mass="36955">MVFVPLKNCPCALCSKNIPTVRPAENFDAEADAKALREAMRGFGCNNEEITAILPHRSANQRVNIEQVYKTLYGRDLMDDLKSELGGNFERVVIAMMFPFPSFAARAIKKACKGVGTNEQTLIDILCTANNCEIRMITDAYKQMYGDTMEELLEKELSGDFQNLMVAVIQAARHEDDPVDLVKAKEDAQAIQEAGELKYGTDESTFTRVLVRNSYQQLYAVSQAYFELAGKTLEEVCAAELGGDLLKAAETILGVAKNKDEFWAQRLHRCMAGMGTDDKALINILIARSEIDLGNIKLEFVKNYEKTLDQWIEDECSGDYKKMVLALIADS</sequence>
<reference evidence="7 8" key="1">
    <citation type="submission" date="2015-12" db="EMBL/GenBank/DDBJ databases">
        <title>The genome of Folsomia candida.</title>
        <authorList>
            <person name="Faddeeva A."/>
            <person name="Derks M.F."/>
            <person name="Anvar Y."/>
            <person name="Smit S."/>
            <person name="Van Straalen N."/>
            <person name="Roelofs D."/>
        </authorList>
    </citation>
    <scope>NUCLEOTIDE SEQUENCE [LARGE SCALE GENOMIC DNA]</scope>
    <source>
        <strain evidence="7 8">VU population</strain>
        <tissue evidence="7">Whole body</tissue>
    </source>
</reference>
<evidence type="ECO:0000256" key="6">
    <source>
        <dbReference type="RuleBase" id="RU003540"/>
    </source>
</evidence>
<dbReference type="GO" id="GO:0012506">
    <property type="term" value="C:vesicle membrane"/>
    <property type="evidence" value="ECO:0007669"/>
    <property type="project" value="TreeGrafter"/>
</dbReference>
<dbReference type="FunFam" id="1.10.220.10:FF:000001">
    <property type="entry name" value="Annexin"/>
    <property type="match status" value="1"/>
</dbReference>
<dbReference type="AlphaFoldDB" id="A0A226EIG1"/>
<protein>
    <recommendedName>
        <fullName evidence="6">Annexin</fullName>
    </recommendedName>
</protein>
<dbReference type="InterPro" id="IPR018502">
    <property type="entry name" value="Annexin_repeat"/>
</dbReference>
<dbReference type="GO" id="GO:0032509">
    <property type="term" value="P:endosome transport via multivesicular body sorting pathway"/>
    <property type="evidence" value="ECO:0007669"/>
    <property type="project" value="TreeGrafter"/>
</dbReference>
<dbReference type="PROSITE" id="PS00223">
    <property type="entry name" value="ANNEXIN_1"/>
    <property type="match status" value="1"/>
</dbReference>
<dbReference type="GO" id="GO:0005886">
    <property type="term" value="C:plasma membrane"/>
    <property type="evidence" value="ECO:0007669"/>
    <property type="project" value="TreeGrafter"/>
</dbReference>
<dbReference type="Gene3D" id="1.10.220.10">
    <property type="entry name" value="Annexin"/>
    <property type="match status" value="4"/>
</dbReference>
<evidence type="ECO:0000256" key="5">
    <source>
        <dbReference type="ARBA" id="ARBA00023302"/>
    </source>
</evidence>